<protein>
    <submittedName>
        <fullName evidence="2">Uncharacterized protein</fullName>
    </submittedName>
</protein>
<keyword evidence="1" id="KW-0472">Membrane</keyword>
<organism evidence="2 3">
    <name type="scientific">Algoriphagus oliviformis</name>
    <dbReference type="NCBI Taxonomy" id="2811231"/>
    <lineage>
        <taxon>Bacteria</taxon>
        <taxon>Pseudomonadati</taxon>
        <taxon>Bacteroidota</taxon>
        <taxon>Cytophagia</taxon>
        <taxon>Cytophagales</taxon>
        <taxon>Cyclobacteriaceae</taxon>
        <taxon>Algoriphagus</taxon>
    </lineage>
</organism>
<keyword evidence="1" id="KW-0812">Transmembrane</keyword>
<feature type="transmembrane region" description="Helical" evidence="1">
    <location>
        <begin position="92"/>
        <end position="113"/>
    </location>
</feature>
<evidence type="ECO:0000313" key="2">
    <source>
        <dbReference type="EMBL" id="MBN7812376.1"/>
    </source>
</evidence>
<dbReference type="Proteomes" id="UP000664317">
    <property type="component" value="Unassembled WGS sequence"/>
</dbReference>
<dbReference type="RefSeq" id="WP_206579159.1">
    <property type="nucleotide sequence ID" value="NZ_JAFKCT010000007.1"/>
</dbReference>
<keyword evidence="3" id="KW-1185">Reference proteome</keyword>
<evidence type="ECO:0000256" key="1">
    <source>
        <dbReference type="SAM" id="Phobius"/>
    </source>
</evidence>
<name>A0ABS3C5L2_9BACT</name>
<evidence type="ECO:0000313" key="3">
    <source>
        <dbReference type="Proteomes" id="UP000664317"/>
    </source>
</evidence>
<gene>
    <name evidence="2" type="ORF">J0A68_15595</name>
</gene>
<accession>A0ABS3C5L2</accession>
<comment type="caution">
    <text evidence="2">The sequence shown here is derived from an EMBL/GenBank/DDBJ whole genome shotgun (WGS) entry which is preliminary data.</text>
</comment>
<keyword evidence="1" id="KW-1133">Transmembrane helix</keyword>
<dbReference type="EMBL" id="JAFKCT010000007">
    <property type="protein sequence ID" value="MBN7812376.1"/>
    <property type="molecule type" value="Genomic_DNA"/>
</dbReference>
<sequence length="213" mass="23854">MADLESGEGTASQASPEGFRLSDAEKEELRNRVSDLLLSFEADKNLVYLFLESPYRYLQERHPISFLAEMETKMPDLVFSFDRAIKRLKLELLSLGGNCLACILSALALIYAFLLKMGLAAELLKSVIADVLLVLVDFFKLNEKAQGILEVIAGLATTITPLGLARSFCRRMGLCKKILTPIDVDTIQSVIVEEKSQEKIWREMNKKGMSFDL</sequence>
<reference evidence="2 3" key="1">
    <citation type="submission" date="2021-03" db="EMBL/GenBank/DDBJ databases">
        <title>novel species isolated from a fishpond in China.</title>
        <authorList>
            <person name="Lu H."/>
            <person name="Cai Z."/>
        </authorList>
    </citation>
    <scope>NUCLEOTIDE SEQUENCE [LARGE SCALE GENOMIC DNA]</scope>
    <source>
        <strain evidence="2 3">H41</strain>
    </source>
</reference>
<proteinExistence type="predicted"/>